<reference evidence="3" key="1">
    <citation type="journal article" date="2015" name="BMC Genomics">
        <title>Draft genome of a commonly misdiagnosed multidrug resistant pathogen Candida auris.</title>
        <authorList>
            <person name="Chatterjee S."/>
            <person name="Alampalli S.V."/>
            <person name="Nageshan R.K."/>
            <person name="Chettiar S.T."/>
            <person name="Joshi S."/>
            <person name="Tatu U.S."/>
        </authorList>
    </citation>
    <scope>NUCLEOTIDE SEQUENCE [LARGE SCALE GENOMIC DNA]</scope>
    <source>
        <strain evidence="3">6684</strain>
    </source>
</reference>
<evidence type="ECO:0000256" key="1">
    <source>
        <dbReference type="SAM" id="MobiDB-lite"/>
    </source>
</evidence>
<feature type="compositionally biased region" description="Basic and acidic residues" evidence="1">
    <location>
        <begin position="37"/>
        <end position="49"/>
    </location>
</feature>
<gene>
    <name evidence="2" type="ORF">QG37_00284</name>
</gene>
<dbReference type="EMBL" id="LGST01000003">
    <property type="protein sequence ID" value="KNE02479.1"/>
    <property type="molecule type" value="Genomic_DNA"/>
</dbReference>
<protein>
    <submittedName>
        <fullName evidence="2">Uncharacterized protein</fullName>
    </submittedName>
</protein>
<name>A0A0L0P815_CANAR</name>
<evidence type="ECO:0000313" key="2">
    <source>
        <dbReference type="EMBL" id="KNE02479.1"/>
    </source>
</evidence>
<dbReference type="AlphaFoldDB" id="A0A0L0P815"/>
<evidence type="ECO:0000313" key="3">
    <source>
        <dbReference type="Proteomes" id="UP000037122"/>
    </source>
</evidence>
<accession>A0A0L0P815</accession>
<comment type="caution">
    <text evidence="2">The sequence shown here is derived from an EMBL/GenBank/DDBJ whole genome shotgun (WGS) entry which is preliminary data.</text>
</comment>
<dbReference type="Proteomes" id="UP000037122">
    <property type="component" value="Unassembled WGS sequence"/>
</dbReference>
<organism evidence="2 3">
    <name type="scientific">Candidozyma auris</name>
    <name type="common">Yeast</name>
    <name type="synonym">Candida auris</name>
    <dbReference type="NCBI Taxonomy" id="498019"/>
    <lineage>
        <taxon>Eukaryota</taxon>
        <taxon>Fungi</taxon>
        <taxon>Dikarya</taxon>
        <taxon>Ascomycota</taxon>
        <taxon>Saccharomycotina</taxon>
        <taxon>Pichiomycetes</taxon>
        <taxon>Metschnikowiaceae</taxon>
        <taxon>Candidozyma</taxon>
    </lineage>
</organism>
<proteinExistence type="predicted"/>
<feature type="region of interest" description="Disordered" evidence="1">
    <location>
        <begin position="19"/>
        <end position="49"/>
    </location>
</feature>
<sequence>MEHENLAILAINLESKAGRLNAPSHPVAKLGPQLEPEQTREAAKRHNWT</sequence>
<dbReference type="VEuPathDB" id="FungiDB:QG37_00284"/>